<feature type="transmembrane region" description="Helical" evidence="1">
    <location>
        <begin position="411"/>
        <end position="430"/>
    </location>
</feature>
<proteinExistence type="predicted"/>
<sequence>MKTAAKLYALLCLVLLAVVCWRIPAQLQTDLHALIPVSEHDAVLQAAENARAKQLDGQVILALGANDAETAFAAAAQTAQQWRQSGLFAEVEAEIRPDLPALRQSAQQIGVAMLPAETAQQLQQQPQQYFQQRAEEALNPFAATLLPVEQDWLGFARFAAARRPDSAVQWHMENGMLFSEYAGKTWVWLRARVAAAHHAPSLQDLAANTRAQAAAQGMEAVFGGAALFAADAKIRAERESLWMSLCGLGLTALLLWFVVRNRRAVWLLLPIAAGMVCGLAAVLLLFGQIHILTIVIGTGLIGVLVDFPLHWLAPALFGKGAWSPQQGMRRVLPTFAVSLAVTAGGYALLWLTPLPVLQQTAVFSTAALCGAFAATVCFLPPLFQGFQTVTTLPARAALRCANAPRLRRSTLYALAAVWLLCALGTVRSQWQDDIRNWVNTPPQLLNDARRIAQISGTGSSGQFIVVRGNSPDQLLHHNRLLVQQLGKHIPPNQIQSLHTLLLPTDQQRTIKQQLHHLAEQNPVYAPLTAIGAPETAVRQALQHAANQPDITLAQALQQPTAQAWQHLYLGKIGQQEASLVYLPETTPAQQNALQTFFATPSPHWQLIDTRRDLNHRFADTRNRAAWLKLLSFAAAWLLLWRIFGIKRGSLILAIPLAAALAVLGLLGWFAIPVGIFAMFGLLLTAAVGLDYAAYAIHAPETAAARLGGISLAATTTGISFALLAAASTPAVAAFGLTVAAGCFANWLLAVLLVRHRTP</sequence>
<feature type="transmembrane region" description="Helical" evidence="1">
    <location>
        <begin position="361"/>
        <end position="383"/>
    </location>
</feature>
<dbReference type="PANTHER" id="PTHR33406">
    <property type="entry name" value="MEMBRANE PROTEIN MJ1562-RELATED"/>
    <property type="match status" value="1"/>
</dbReference>
<dbReference type="EMBL" id="CP097501">
    <property type="protein sequence ID" value="URD67049.1"/>
    <property type="molecule type" value="Genomic_DNA"/>
</dbReference>
<feature type="transmembrane region" description="Helical" evidence="1">
    <location>
        <begin position="625"/>
        <end position="643"/>
    </location>
</feature>
<feature type="transmembrane region" description="Helical" evidence="1">
    <location>
        <begin position="706"/>
        <end position="726"/>
    </location>
</feature>
<evidence type="ECO:0000313" key="3">
    <source>
        <dbReference type="Proteomes" id="UP001056819"/>
    </source>
</evidence>
<dbReference type="RefSeq" id="WP_027020972.1">
    <property type="nucleotide sequence ID" value="NZ_CP097501.1"/>
</dbReference>
<feature type="transmembrane region" description="Helical" evidence="1">
    <location>
        <begin position="291"/>
        <end position="311"/>
    </location>
</feature>
<feature type="transmembrane region" description="Helical" evidence="1">
    <location>
        <begin position="650"/>
        <end position="669"/>
    </location>
</feature>
<evidence type="ECO:0000256" key="1">
    <source>
        <dbReference type="SAM" id="Phobius"/>
    </source>
</evidence>
<keyword evidence="1" id="KW-1133">Transmembrane helix</keyword>
<dbReference type="Gene3D" id="1.20.1640.10">
    <property type="entry name" value="Multidrug efflux transporter AcrB transmembrane domain"/>
    <property type="match status" value="1"/>
</dbReference>
<dbReference type="InterPro" id="IPR050545">
    <property type="entry name" value="Mycobact_MmpL"/>
</dbReference>
<keyword evidence="1" id="KW-0472">Membrane</keyword>
<feature type="transmembrane region" description="Helical" evidence="1">
    <location>
        <begin position="241"/>
        <end position="259"/>
    </location>
</feature>
<keyword evidence="1" id="KW-0812">Transmembrane</keyword>
<feature type="transmembrane region" description="Helical" evidence="1">
    <location>
        <begin position="266"/>
        <end position="285"/>
    </location>
</feature>
<dbReference type="AlphaFoldDB" id="A0AAE9HS10"/>
<dbReference type="PANTHER" id="PTHR33406:SF13">
    <property type="entry name" value="MEMBRANE PROTEIN YDFJ"/>
    <property type="match status" value="1"/>
</dbReference>
<gene>
    <name evidence="2" type="ORF">LNQ82_07570</name>
</gene>
<feature type="transmembrane region" description="Helical" evidence="1">
    <location>
        <begin position="732"/>
        <end position="753"/>
    </location>
</feature>
<evidence type="ECO:0000313" key="2">
    <source>
        <dbReference type="EMBL" id="URD67049.1"/>
    </source>
</evidence>
<evidence type="ECO:0008006" key="4">
    <source>
        <dbReference type="Google" id="ProtNLM"/>
    </source>
</evidence>
<reference evidence="2" key="1">
    <citation type="submission" date="2022-05" db="EMBL/GenBank/DDBJ databases">
        <title>Alysiella filiformis genome sequencing.</title>
        <authorList>
            <person name="Viehboeck T."/>
        </authorList>
    </citation>
    <scope>NUCLEOTIDE SEQUENCE</scope>
    <source>
        <strain evidence="2">DSM 2580</strain>
    </source>
</reference>
<feature type="transmembrane region" description="Helical" evidence="1">
    <location>
        <begin position="331"/>
        <end position="349"/>
    </location>
</feature>
<protein>
    <recommendedName>
        <fullName evidence="4">MMPL family transporter</fullName>
    </recommendedName>
</protein>
<feature type="transmembrane region" description="Helical" evidence="1">
    <location>
        <begin position="675"/>
        <end position="694"/>
    </location>
</feature>
<dbReference type="SUPFAM" id="SSF82866">
    <property type="entry name" value="Multidrug efflux transporter AcrB transmembrane domain"/>
    <property type="match status" value="2"/>
</dbReference>
<accession>A0AAE9HS10</accession>
<organism evidence="2 3">
    <name type="scientific">Conchiformibius steedae DSM 2580</name>
    <dbReference type="NCBI Taxonomy" id="1121352"/>
    <lineage>
        <taxon>Bacteria</taxon>
        <taxon>Pseudomonadati</taxon>
        <taxon>Pseudomonadota</taxon>
        <taxon>Betaproteobacteria</taxon>
        <taxon>Neisseriales</taxon>
        <taxon>Neisseriaceae</taxon>
        <taxon>Conchiformibius</taxon>
    </lineage>
</organism>
<dbReference type="GO" id="GO:0005886">
    <property type="term" value="C:plasma membrane"/>
    <property type="evidence" value="ECO:0007669"/>
    <property type="project" value="TreeGrafter"/>
</dbReference>
<name>A0AAE9HS10_9NEIS</name>
<dbReference type="Proteomes" id="UP001056819">
    <property type="component" value="Chromosome"/>
</dbReference>